<feature type="transmembrane region" description="Helical" evidence="1">
    <location>
        <begin position="12"/>
        <end position="31"/>
    </location>
</feature>
<gene>
    <name evidence="2" type="ORF">EQG68_07985</name>
</gene>
<keyword evidence="1" id="KW-1133">Transmembrane helix</keyword>
<feature type="transmembrane region" description="Helical" evidence="1">
    <location>
        <begin position="37"/>
        <end position="54"/>
    </location>
</feature>
<feature type="transmembrane region" description="Helical" evidence="1">
    <location>
        <begin position="136"/>
        <end position="158"/>
    </location>
</feature>
<evidence type="ECO:0000256" key="1">
    <source>
        <dbReference type="SAM" id="Phobius"/>
    </source>
</evidence>
<organism evidence="2 3">
    <name type="scientific">Flavobacterium piscinae</name>
    <dbReference type="NCBI Taxonomy" id="2506424"/>
    <lineage>
        <taxon>Bacteria</taxon>
        <taxon>Pseudomonadati</taxon>
        <taxon>Bacteroidota</taxon>
        <taxon>Flavobacteriia</taxon>
        <taxon>Flavobacteriales</taxon>
        <taxon>Flavobacteriaceae</taxon>
        <taxon>Flavobacterium</taxon>
    </lineage>
</organism>
<dbReference type="EMBL" id="SBKQ01000007">
    <property type="protein sequence ID" value="RXR32173.1"/>
    <property type="molecule type" value="Genomic_DNA"/>
</dbReference>
<keyword evidence="3" id="KW-1185">Reference proteome</keyword>
<protein>
    <recommendedName>
        <fullName evidence="4">YhhN-like protein</fullName>
    </recommendedName>
</protein>
<accession>A0A4Q1KPY8</accession>
<dbReference type="Proteomes" id="UP000289734">
    <property type="component" value="Unassembled WGS sequence"/>
</dbReference>
<dbReference type="OrthoDB" id="1367216at2"/>
<keyword evidence="1" id="KW-0472">Membrane</keyword>
<proteinExistence type="predicted"/>
<sequence length="227" mass="26296">MKEYLLNRHFKVLTSVFVLIVFLLIIVSFFDNKLIEYILKSISIPVLMLLYIMTSTQISRFYLVALFCAAISNILFISTDVILLNYGLIAFLLYRIITIILVIKASPIRSFFTVGIGSVFFLFPLLYFIVLTQDSLGQSFMVAIVNVVLVSILGGLSLSNYLMEEGFKHTWLLVSTLLYTIIVFLFVIQKYYLFIPIFQPIRVLVLMLAHYFFYLYILMTEKQIGKH</sequence>
<dbReference type="AlphaFoldDB" id="A0A4Q1KPY8"/>
<feature type="transmembrane region" description="Helical" evidence="1">
    <location>
        <begin position="110"/>
        <end position="130"/>
    </location>
</feature>
<dbReference type="RefSeq" id="WP_129464288.1">
    <property type="nucleotide sequence ID" value="NZ_SBKQ01000007.1"/>
</dbReference>
<evidence type="ECO:0000313" key="3">
    <source>
        <dbReference type="Proteomes" id="UP000289734"/>
    </source>
</evidence>
<feature type="transmembrane region" description="Helical" evidence="1">
    <location>
        <begin position="170"/>
        <end position="189"/>
    </location>
</feature>
<reference evidence="3" key="1">
    <citation type="submission" date="2019-01" db="EMBL/GenBank/DDBJ databases">
        <title>Cytophagaceae bacterium strain CAR-16.</title>
        <authorList>
            <person name="Chen W.-M."/>
        </authorList>
    </citation>
    <scope>NUCLEOTIDE SEQUENCE [LARGE SCALE GENOMIC DNA]</scope>
    <source>
        <strain evidence="3">ICH-30</strain>
    </source>
</reference>
<feature type="transmembrane region" description="Helical" evidence="1">
    <location>
        <begin position="83"/>
        <end position="103"/>
    </location>
</feature>
<feature type="transmembrane region" description="Helical" evidence="1">
    <location>
        <begin position="201"/>
        <end position="219"/>
    </location>
</feature>
<feature type="transmembrane region" description="Helical" evidence="1">
    <location>
        <begin position="61"/>
        <end position="77"/>
    </location>
</feature>
<evidence type="ECO:0008006" key="4">
    <source>
        <dbReference type="Google" id="ProtNLM"/>
    </source>
</evidence>
<keyword evidence="1" id="KW-0812">Transmembrane</keyword>
<comment type="caution">
    <text evidence="2">The sequence shown here is derived from an EMBL/GenBank/DDBJ whole genome shotgun (WGS) entry which is preliminary data.</text>
</comment>
<evidence type="ECO:0000313" key="2">
    <source>
        <dbReference type="EMBL" id="RXR32173.1"/>
    </source>
</evidence>
<name>A0A4Q1KPY8_9FLAO</name>